<dbReference type="GO" id="GO:0005979">
    <property type="term" value="P:regulation of glycogen biosynthetic process"/>
    <property type="evidence" value="ECO:0007669"/>
    <property type="project" value="TreeGrafter"/>
</dbReference>
<organism evidence="3 4">
    <name type="scientific">Calocera cornea HHB12733</name>
    <dbReference type="NCBI Taxonomy" id="1353952"/>
    <lineage>
        <taxon>Eukaryota</taxon>
        <taxon>Fungi</taxon>
        <taxon>Dikarya</taxon>
        <taxon>Basidiomycota</taxon>
        <taxon>Agaricomycotina</taxon>
        <taxon>Dacrymycetes</taxon>
        <taxon>Dacrymycetales</taxon>
        <taxon>Dacrymycetaceae</taxon>
        <taxon>Calocera</taxon>
    </lineage>
</organism>
<feature type="compositionally biased region" description="Gly residues" evidence="1">
    <location>
        <begin position="849"/>
        <end position="858"/>
    </location>
</feature>
<dbReference type="Proteomes" id="UP000076842">
    <property type="component" value="Unassembled WGS sequence"/>
</dbReference>
<feature type="compositionally biased region" description="Pro residues" evidence="1">
    <location>
        <begin position="827"/>
        <end position="838"/>
    </location>
</feature>
<feature type="domain" description="CBM21" evidence="2">
    <location>
        <begin position="324"/>
        <end position="452"/>
    </location>
</feature>
<feature type="compositionally biased region" description="Low complexity" evidence="1">
    <location>
        <begin position="219"/>
        <end position="228"/>
    </location>
</feature>
<dbReference type="Gene3D" id="2.60.40.2440">
    <property type="entry name" value="Carbohydrate binding type-21 domain"/>
    <property type="match status" value="1"/>
</dbReference>
<feature type="region of interest" description="Disordered" evidence="1">
    <location>
        <begin position="637"/>
        <end position="858"/>
    </location>
</feature>
<feature type="compositionally biased region" description="Low complexity" evidence="1">
    <location>
        <begin position="462"/>
        <end position="476"/>
    </location>
</feature>
<dbReference type="AlphaFoldDB" id="A0A165EFR2"/>
<dbReference type="GO" id="GO:2001069">
    <property type="term" value="F:glycogen binding"/>
    <property type="evidence" value="ECO:0007669"/>
    <property type="project" value="TreeGrafter"/>
</dbReference>
<keyword evidence="4" id="KW-1185">Reference proteome</keyword>
<feature type="region of interest" description="Disordered" evidence="1">
    <location>
        <begin position="15"/>
        <end position="237"/>
    </location>
</feature>
<dbReference type="PANTHER" id="PTHR12307">
    <property type="entry name" value="PROTEIN PHOSPHATASE 1 REGULATORY SUBUNIT"/>
    <property type="match status" value="1"/>
</dbReference>
<reference evidence="3 4" key="1">
    <citation type="journal article" date="2016" name="Mol. Biol. Evol.">
        <title>Comparative Genomics of Early-Diverging Mushroom-Forming Fungi Provides Insights into the Origins of Lignocellulose Decay Capabilities.</title>
        <authorList>
            <person name="Nagy L.G."/>
            <person name="Riley R."/>
            <person name="Tritt A."/>
            <person name="Adam C."/>
            <person name="Daum C."/>
            <person name="Floudas D."/>
            <person name="Sun H."/>
            <person name="Yadav J.S."/>
            <person name="Pangilinan J."/>
            <person name="Larsson K.H."/>
            <person name="Matsuura K."/>
            <person name="Barry K."/>
            <person name="Labutti K."/>
            <person name="Kuo R."/>
            <person name="Ohm R.A."/>
            <person name="Bhattacharya S.S."/>
            <person name="Shirouzu T."/>
            <person name="Yoshinaga Y."/>
            <person name="Martin F.M."/>
            <person name="Grigoriev I.V."/>
            <person name="Hibbett D.S."/>
        </authorList>
    </citation>
    <scope>NUCLEOTIDE SEQUENCE [LARGE SCALE GENOMIC DNA]</scope>
    <source>
        <strain evidence="3 4">HHB12733</strain>
    </source>
</reference>
<proteinExistence type="predicted"/>
<dbReference type="Pfam" id="PF03370">
    <property type="entry name" value="CBM_21"/>
    <property type="match status" value="1"/>
</dbReference>
<feature type="compositionally biased region" description="Low complexity" evidence="1">
    <location>
        <begin position="486"/>
        <end position="508"/>
    </location>
</feature>
<feature type="compositionally biased region" description="Basic and acidic residues" evidence="1">
    <location>
        <begin position="800"/>
        <end position="812"/>
    </location>
</feature>
<accession>A0A165EFR2</accession>
<feature type="region of interest" description="Disordered" evidence="1">
    <location>
        <begin position="565"/>
        <end position="586"/>
    </location>
</feature>
<dbReference type="InParanoid" id="A0A165EFR2"/>
<evidence type="ECO:0000259" key="2">
    <source>
        <dbReference type="PROSITE" id="PS51159"/>
    </source>
</evidence>
<evidence type="ECO:0000256" key="1">
    <source>
        <dbReference type="SAM" id="MobiDB-lite"/>
    </source>
</evidence>
<feature type="compositionally biased region" description="Polar residues" evidence="1">
    <location>
        <begin position="778"/>
        <end position="795"/>
    </location>
</feature>
<feature type="compositionally biased region" description="Polar residues" evidence="1">
    <location>
        <begin position="719"/>
        <end position="752"/>
    </location>
</feature>
<protein>
    <submittedName>
        <fullName evidence="3">Carbohydrate-binding module family 21 protein</fullName>
    </submittedName>
</protein>
<evidence type="ECO:0000313" key="3">
    <source>
        <dbReference type="EMBL" id="KZT54774.1"/>
    </source>
</evidence>
<dbReference type="InterPro" id="IPR005036">
    <property type="entry name" value="CBM21_dom"/>
</dbReference>
<sequence>MALVLTPFPSLSMSLAESSSTITLGPPPPPAPGQYARNHRRSRSSNFFSDERTQGAFQPLPTLPRRTSHARRPTTPLSAAAALRAHSPSPDNALGLVPGPEEADAGAAGDGEQEAAAADSSIPFPSLGPLSPDPASAPPDRPVPPLVAPSALFSQPTPVEPRSAAQSSAAAPAPVGLGLSSPRSAPDPPSPEYTPQSSPITLKNGRTLKPSLKSRSHSSPHLSSLPSHTRAISAPATPNYVPKNVHFAGEKEGLEHVVLFLREQRPIAVSHGTPEDTETETENDAKPAGGYPFPRMEPAPPRDKVLLDPTRTSSVPHAECLRPQDEHARYPVMLESLLLPQSTPLVLRGTIIVRNVAFNKNVAVRFTLDDWQTISEVSATYVNHLPSLPPPFSTHSPFAPIDSAGWDRFGFQVRLEDYERKIEERTLFLVVRYSANGQDWWDNNDGANYKVRFLRAPPSAPNTPSSAPSGTAAFPSAPVPSAQAVSRSSAAPQASFSPASDPPRRSSSFNQLNLKLLNYAPPSSPKAETNRNLTPKAELALAKDREREEAADRLEREALAGSNRLAAPAAVDKSSVGKKQSLPSPTLGAEFEAEKAERQNKENIAPQAQALRQPQPQPLPAAAAAAVTAATMNPVNRIGSPALTQPRAGSPRLDSPRSTPVLLPPAPAPAPFQRAGTRRLPGASSPSSSSDELSKLQQRRSRLARGDSGSDASPRPASPTLSLTDGSTTATPATSALNTPTGHTALNPNGSLSEPGPVPALPVAPRRKLFTVEPMTPPSSSEGSPTQSMPSSPLQSAPPRLDRSERSYEEFLQKYCFFRGPNDIGPGPGPGGPLPSPMPAAARNTSAGRGPGVGQVQG</sequence>
<dbReference type="OrthoDB" id="1881at2759"/>
<dbReference type="STRING" id="1353952.A0A165EFR2"/>
<dbReference type="InterPro" id="IPR038175">
    <property type="entry name" value="CBM21_dom_sf"/>
</dbReference>
<dbReference type="PANTHER" id="PTHR12307:SF36">
    <property type="entry name" value="GLYCOGEN-BINDING SUBUNIT 76A"/>
    <property type="match status" value="1"/>
</dbReference>
<dbReference type="InterPro" id="IPR050782">
    <property type="entry name" value="PP1_regulatory_subunit_3"/>
</dbReference>
<feature type="compositionally biased region" description="Low complexity" evidence="1">
    <location>
        <begin position="114"/>
        <end position="130"/>
    </location>
</feature>
<feature type="compositionally biased region" description="Low complexity" evidence="1">
    <location>
        <begin position="161"/>
        <end position="184"/>
    </location>
</feature>
<feature type="region of interest" description="Disordered" evidence="1">
    <location>
        <begin position="268"/>
        <end position="302"/>
    </location>
</feature>
<dbReference type="GO" id="GO:0008157">
    <property type="term" value="F:protein phosphatase 1 binding"/>
    <property type="evidence" value="ECO:0007669"/>
    <property type="project" value="TreeGrafter"/>
</dbReference>
<feature type="region of interest" description="Disordered" evidence="1">
    <location>
        <begin position="458"/>
        <end position="508"/>
    </location>
</feature>
<dbReference type="EMBL" id="KV424007">
    <property type="protein sequence ID" value="KZT54774.1"/>
    <property type="molecule type" value="Genomic_DNA"/>
</dbReference>
<dbReference type="PROSITE" id="PS51159">
    <property type="entry name" value="CBM21"/>
    <property type="match status" value="1"/>
</dbReference>
<dbReference type="GO" id="GO:0000164">
    <property type="term" value="C:protein phosphatase type 1 complex"/>
    <property type="evidence" value="ECO:0007669"/>
    <property type="project" value="TreeGrafter"/>
</dbReference>
<feature type="compositionally biased region" description="Pro residues" evidence="1">
    <location>
        <begin position="131"/>
        <end position="147"/>
    </location>
</feature>
<name>A0A165EFR2_9BASI</name>
<gene>
    <name evidence="3" type="ORF">CALCODRAFT_519127</name>
</gene>
<evidence type="ECO:0000313" key="4">
    <source>
        <dbReference type="Proteomes" id="UP000076842"/>
    </source>
</evidence>